<reference evidence="2 3" key="1">
    <citation type="submission" date="2020-02" db="EMBL/GenBank/DDBJ databases">
        <title>Fructobacillus sp. isolated from paper mulberry of Taiwan.</title>
        <authorList>
            <person name="Lin S.-T."/>
        </authorList>
    </citation>
    <scope>NUCLEOTIDE SEQUENCE [LARGE SCALE GENOMIC DNA]</scope>
    <source>
        <strain evidence="2 3">M1-10</strain>
    </source>
</reference>
<feature type="transmembrane region" description="Helical" evidence="1">
    <location>
        <begin position="42"/>
        <end position="67"/>
    </location>
</feature>
<feature type="transmembrane region" description="Helical" evidence="1">
    <location>
        <begin position="186"/>
        <end position="208"/>
    </location>
</feature>
<evidence type="ECO:0000256" key="1">
    <source>
        <dbReference type="SAM" id="Phobius"/>
    </source>
</evidence>
<evidence type="ECO:0008006" key="4">
    <source>
        <dbReference type="Google" id="ProtNLM"/>
    </source>
</evidence>
<accession>A0ABS5QQR1</accession>
<gene>
    <name evidence="2" type="ORF">G6R27_03915</name>
</gene>
<dbReference type="RefSeq" id="WP_213819774.1">
    <property type="nucleotide sequence ID" value="NZ_JAAMFI010000002.1"/>
</dbReference>
<feature type="transmembrane region" description="Helical" evidence="1">
    <location>
        <begin position="155"/>
        <end position="179"/>
    </location>
</feature>
<feature type="transmembrane region" description="Helical" evidence="1">
    <location>
        <begin position="12"/>
        <end position="36"/>
    </location>
</feature>
<dbReference type="EMBL" id="JAAMFI010000002">
    <property type="protein sequence ID" value="MBS9335177.1"/>
    <property type="molecule type" value="Genomic_DNA"/>
</dbReference>
<protein>
    <recommendedName>
        <fullName evidence="4">ABC transporter permease</fullName>
    </recommendedName>
</protein>
<evidence type="ECO:0000313" key="2">
    <source>
        <dbReference type="EMBL" id="MBS9335177.1"/>
    </source>
</evidence>
<proteinExistence type="predicted"/>
<feature type="transmembrane region" description="Helical" evidence="1">
    <location>
        <begin position="220"/>
        <end position="241"/>
    </location>
</feature>
<dbReference type="Proteomes" id="UP001519418">
    <property type="component" value="Unassembled WGS sequence"/>
</dbReference>
<feature type="transmembrane region" description="Helical" evidence="1">
    <location>
        <begin position="88"/>
        <end position="117"/>
    </location>
</feature>
<organism evidence="2 3">
    <name type="scientific">Fructobacillus papyriferae</name>
    <dbReference type="NCBI Taxonomy" id="2713171"/>
    <lineage>
        <taxon>Bacteria</taxon>
        <taxon>Bacillati</taxon>
        <taxon>Bacillota</taxon>
        <taxon>Bacilli</taxon>
        <taxon>Lactobacillales</taxon>
        <taxon>Lactobacillaceae</taxon>
        <taxon>Fructobacillus</taxon>
    </lineage>
</organism>
<sequence length="248" mass="28106">MSAITIIDAIEHVIILGGISLAKVFWLNTFMASSVAGPYGHLLTTFLLGLFPVWLLLGVGFVVSTDFRSGQSYNLVSRVGIPTYIKSNYYAAAICGVLLYVIPLILNLIFVIVIQFINVRKSDCRMGMLQDRSRIPDLEKYHFLWWQLENPVLTFFIYLVLFLIVVVLVSMLLVSLTLILNQFFQVLTVVVLASVLLGSQLFNIGSLLQTFAYLQYASDWIQSWVIFIVALIGFNVAIYYWQRKGELQ</sequence>
<evidence type="ECO:0000313" key="3">
    <source>
        <dbReference type="Proteomes" id="UP001519418"/>
    </source>
</evidence>
<keyword evidence="1" id="KW-0472">Membrane</keyword>
<name>A0ABS5QQR1_9LACO</name>
<keyword evidence="1" id="KW-1133">Transmembrane helix</keyword>
<keyword evidence="3" id="KW-1185">Reference proteome</keyword>
<keyword evidence="1" id="KW-0812">Transmembrane</keyword>
<comment type="caution">
    <text evidence="2">The sequence shown here is derived from an EMBL/GenBank/DDBJ whole genome shotgun (WGS) entry which is preliminary data.</text>
</comment>